<dbReference type="GO" id="GO:0016757">
    <property type="term" value="F:glycosyltransferase activity"/>
    <property type="evidence" value="ECO:0007669"/>
    <property type="project" value="UniProtKB-KW"/>
</dbReference>
<protein>
    <recommendedName>
        <fullName evidence="7">Glucosyl-3-phosphoglycerate synthase</fullName>
        <ecNumber evidence="6">2.4.1.266</ecNumber>
    </recommendedName>
</protein>
<evidence type="ECO:0000256" key="2">
    <source>
        <dbReference type="ARBA" id="ARBA00006739"/>
    </source>
</evidence>
<comment type="catalytic activity">
    <reaction evidence="9">
        <text>an NDP-alpha-D-glucose + (2R)-3-phosphoglycerate = (2R)-2-O-(alpha-D-glucopyranosyl)-3-phospho-glycerate + a ribonucleoside 5'-diphosphate + H(+)</text>
        <dbReference type="Rhea" id="RHEA:47244"/>
        <dbReference type="ChEBI" id="CHEBI:15378"/>
        <dbReference type="ChEBI" id="CHEBI:57930"/>
        <dbReference type="ChEBI" id="CHEBI:58272"/>
        <dbReference type="ChEBI" id="CHEBI:62600"/>
        <dbReference type="ChEBI" id="CHEBI:76533"/>
        <dbReference type="EC" id="2.4.1.266"/>
    </reaction>
    <physiologicalReaction direction="left-to-right" evidence="9">
        <dbReference type="Rhea" id="RHEA:47245"/>
    </physiologicalReaction>
</comment>
<dbReference type="PANTHER" id="PTHR48090:SF10">
    <property type="entry name" value="GLUCOSYL-3-PHOSPHOGLYCERATE SYNTHASE"/>
    <property type="match status" value="1"/>
</dbReference>
<evidence type="ECO:0000256" key="6">
    <source>
        <dbReference type="ARBA" id="ARBA00039022"/>
    </source>
</evidence>
<gene>
    <name evidence="12" type="ORF">PaecuDRAFT_4433</name>
</gene>
<keyword evidence="4 12" id="KW-0808">Transferase</keyword>
<dbReference type="PANTHER" id="PTHR48090">
    <property type="entry name" value="UNDECAPRENYL-PHOSPHATE 4-DEOXY-4-FORMAMIDO-L-ARABINOSE TRANSFERASE-RELATED"/>
    <property type="match status" value="1"/>
</dbReference>
<evidence type="ECO:0000259" key="11">
    <source>
        <dbReference type="Pfam" id="PF00535"/>
    </source>
</evidence>
<evidence type="ECO:0000256" key="1">
    <source>
        <dbReference type="ARBA" id="ARBA00001946"/>
    </source>
</evidence>
<feature type="compositionally biased region" description="Low complexity" evidence="10">
    <location>
        <begin position="17"/>
        <end position="26"/>
    </location>
</feature>
<dbReference type="Proteomes" id="UP000005387">
    <property type="component" value="Unassembled WGS sequence"/>
</dbReference>
<evidence type="ECO:0000313" key="13">
    <source>
        <dbReference type="Proteomes" id="UP000005387"/>
    </source>
</evidence>
<evidence type="ECO:0000256" key="4">
    <source>
        <dbReference type="ARBA" id="ARBA00022679"/>
    </source>
</evidence>
<keyword evidence="13" id="KW-1185">Reference proteome</keyword>
<organism evidence="12 13">
    <name type="scientific">Paenibacillus curdlanolyticus YK9</name>
    <dbReference type="NCBI Taxonomy" id="717606"/>
    <lineage>
        <taxon>Bacteria</taxon>
        <taxon>Bacillati</taxon>
        <taxon>Bacillota</taxon>
        <taxon>Bacilli</taxon>
        <taxon>Bacillales</taxon>
        <taxon>Paenibacillaceae</taxon>
        <taxon>Paenibacillus</taxon>
    </lineage>
</organism>
<evidence type="ECO:0000313" key="12">
    <source>
        <dbReference type="EMBL" id="EFM08968.1"/>
    </source>
</evidence>
<keyword evidence="5" id="KW-0460">Magnesium</keyword>
<evidence type="ECO:0000256" key="10">
    <source>
        <dbReference type="SAM" id="MobiDB-lite"/>
    </source>
</evidence>
<evidence type="ECO:0000256" key="9">
    <source>
        <dbReference type="ARBA" id="ARBA00048997"/>
    </source>
</evidence>
<dbReference type="EC" id="2.4.1.266" evidence="6"/>
<evidence type="ECO:0000256" key="5">
    <source>
        <dbReference type="ARBA" id="ARBA00022842"/>
    </source>
</evidence>
<dbReference type="InterPro" id="IPR001173">
    <property type="entry name" value="Glyco_trans_2-like"/>
</dbReference>
<comment type="cofactor">
    <cofactor evidence="1">
        <name>Mg(2+)</name>
        <dbReference type="ChEBI" id="CHEBI:18420"/>
    </cofactor>
</comment>
<dbReference type="AlphaFoldDB" id="E0IFJ2"/>
<accession>E0IFJ2</accession>
<evidence type="ECO:0000256" key="8">
    <source>
        <dbReference type="ARBA" id="ARBA00048689"/>
    </source>
</evidence>
<dbReference type="RefSeq" id="WP_006040416.1">
    <property type="nucleotide sequence ID" value="NZ_AEDD01000013.1"/>
</dbReference>
<feature type="compositionally biased region" description="Basic residues" evidence="10">
    <location>
        <begin position="27"/>
        <end position="48"/>
    </location>
</feature>
<dbReference type="STRING" id="717606.PaecuDRAFT_4433"/>
<sequence>MERIAVSGSRSRKPASSKRSQAASAKLRPRASARKKGTVQQRARRMRRRTSEAYAGPAEQAAARSQAVPLVSVVIPVMNERQTIRRVVREAFAVHPAAEVIVVANGSTDGSAGLARRAGARVIEYAQPLGHDVGRAVGAAAAQGEVLLFIDGDMVIPSAQLRPFVKAVASEGIDVALNDYSGPTAKTVVHSVVLAKHALNALLERPDLNGTSLTAIPHAMNRAALSAIGTEALAVPPLAHARAIKAGLRVAAVKRINVGKLNRPRRERERIQPLETVIVGDHLEAIDWLTERSGERGGFRDPYRRRQYAK</sequence>
<keyword evidence="3" id="KW-0328">Glycosyltransferase</keyword>
<reference evidence="12 13" key="1">
    <citation type="submission" date="2010-07" db="EMBL/GenBank/DDBJ databases">
        <title>The draft genome of Paenibacillus curdlanolyticus YK9.</title>
        <authorList>
            <consortium name="US DOE Joint Genome Institute (JGI-PGF)"/>
            <person name="Lucas S."/>
            <person name="Copeland A."/>
            <person name="Lapidus A."/>
            <person name="Cheng J.-F."/>
            <person name="Bruce D."/>
            <person name="Goodwin L."/>
            <person name="Pitluck S."/>
            <person name="Land M.L."/>
            <person name="Hauser L."/>
            <person name="Chang Y.-J."/>
            <person name="Jeffries C."/>
            <person name="Anderson I.J."/>
            <person name="Johnson E."/>
            <person name="Loganathan U."/>
            <person name="Mulhopadhyay B."/>
            <person name="Kyrpides N."/>
            <person name="Woyke T.J."/>
        </authorList>
    </citation>
    <scope>NUCLEOTIDE SEQUENCE [LARGE SCALE GENOMIC DNA]</scope>
    <source>
        <strain evidence="12 13">YK9</strain>
    </source>
</reference>
<comment type="catalytic activity">
    <reaction evidence="8">
        <text>(2R)-3-phosphoglycerate + UDP-alpha-D-glucose = (2R)-2-O-(alpha-D-glucopyranosyl)-3-phospho-glycerate + UDP + H(+)</text>
        <dbReference type="Rhea" id="RHEA:31319"/>
        <dbReference type="ChEBI" id="CHEBI:15378"/>
        <dbReference type="ChEBI" id="CHEBI:58223"/>
        <dbReference type="ChEBI" id="CHEBI:58272"/>
        <dbReference type="ChEBI" id="CHEBI:58885"/>
        <dbReference type="ChEBI" id="CHEBI:62600"/>
        <dbReference type="EC" id="2.4.1.266"/>
    </reaction>
    <physiologicalReaction direction="left-to-right" evidence="8">
        <dbReference type="Rhea" id="RHEA:31320"/>
    </physiologicalReaction>
</comment>
<dbReference type="EMBL" id="AEDD01000013">
    <property type="protein sequence ID" value="EFM08968.1"/>
    <property type="molecule type" value="Genomic_DNA"/>
</dbReference>
<dbReference type="InterPro" id="IPR029044">
    <property type="entry name" value="Nucleotide-diphossugar_trans"/>
</dbReference>
<evidence type="ECO:0000256" key="7">
    <source>
        <dbReference type="ARBA" id="ARBA00040894"/>
    </source>
</evidence>
<feature type="domain" description="Glycosyltransferase 2-like" evidence="11">
    <location>
        <begin position="72"/>
        <end position="177"/>
    </location>
</feature>
<proteinExistence type="inferred from homology"/>
<name>E0IFJ2_9BACL</name>
<dbReference type="SUPFAM" id="SSF53448">
    <property type="entry name" value="Nucleotide-diphospho-sugar transferases"/>
    <property type="match status" value="1"/>
</dbReference>
<dbReference type="Pfam" id="PF00535">
    <property type="entry name" value="Glycos_transf_2"/>
    <property type="match status" value="1"/>
</dbReference>
<dbReference type="eggNOG" id="COG0463">
    <property type="taxonomic scope" value="Bacteria"/>
</dbReference>
<feature type="region of interest" description="Disordered" evidence="10">
    <location>
        <begin position="1"/>
        <end position="59"/>
    </location>
</feature>
<dbReference type="InterPro" id="IPR050256">
    <property type="entry name" value="Glycosyltransferase_2"/>
</dbReference>
<evidence type="ECO:0000256" key="3">
    <source>
        <dbReference type="ARBA" id="ARBA00022676"/>
    </source>
</evidence>
<comment type="similarity">
    <text evidence="2">Belongs to the glycosyltransferase 2 family.</text>
</comment>
<dbReference type="Gene3D" id="3.90.550.10">
    <property type="entry name" value="Spore Coat Polysaccharide Biosynthesis Protein SpsA, Chain A"/>
    <property type="match status" value="1"/>
</dbReference>